<dbReference type="EMBL" id="QNUL01000038">
    <property type="protein sequence ID" value="REA56500.1"/>
    <property type="molecule type" value="Genomic_DNA"/>
</dbReference>
<evidence type="ECO:0000313" key="3">
    <source>
        <dbReference type="Proteomes" id="UP000256373"/>
    </source>
</evidence>
<evidence type="ECO:0000313" key="2">
    <source>
        <dbReference type="EMBL" id="REA56500.1"/>
    </source>
</evidence>
<organism evidence="2 3">
    <name type="scientific">Dyadobacter luteus</name>
    <dbReference type="NCBI Taxonomy" id="2259619"/>
    <lineage>
        <taxon>Bacteria</taxon>
        <taxon>Pseudomonadati</taxon>
        <taxon>Bacteroidota</taxon>
        <taxon>Cytophagia</taxon>
        <taxon>Cytophagales</taxon>
        <taxon>Spirosomataceae</taxon>
        <taxon>Dyadobacter</taxon>
    </lineage>
</organism>
<sequence>MKLHFTQLTLSLLLSTTLHASVVIVNGLTHAHTIRSVDSKTQGVIRVKNQGAKESRILVYRQDLTSECGKSATYPETGSHSRSLGNDLKTNVDEKLLAANEEYELHYSIELDKAKAAAGSYWEVVMVEVAEPVQEQAAQGIQVNSKVRYAIQVIVDVGTYEGPALTYESVVFDKVSDKLSLLKVTLKNNGTFSARTGVILEIYDAAGNKLKATEPTNRMLYPRNCSTFEIPVTDLPKGKYDSVIIADTKKDLFGSNIALLVE</sequence>
<comment type="caution">
    <text evidence="2">The sequence shown here is derived from an EMBL/GenBank/DDBJ whole genome shotgun (WGS) entry which is preliminary data.</text>
</comment>
<protein>
    <recommendedName>
        <fullName evidence="4">DUF3324 domain-containing protein</fullName>
    </recommendedName>
</protein>
<reference evidence="2 3" key="1">
    <citation type="submission" date="2018-07" db="EMBL/GenBank/DDBJ databases">
        <title>Dyadobacter roseus sp. nov., isolated from rose rhizosphere soil.</title>
        <authorList>
            <person name="Chen L."/>
        </authorList>
    </citation>
    <scope>NUCLEOTIDE SEQUENCE [LARGE SCALE GENOMIC DNA]</scope>
    <source>
        <strain evidence="2 3">RS19</strain>
    </source>
</reference>
<dbReference type="AlphaFoldDB" id="A0A3D8Y3B8"/>
<keyword evidence="1" id="KW-0732">Signal</keyword>
<name>A0A3D8Y3B8_9BACT</name>
<gene>
    <name evidence="2" type="ORF">DSL64_26645</name>
</gene>
<accession>A0A3D8Y3B8</accession>
<dbReference type="RefSeq" id="WP_115834011.1">
    <property type="nucleotide sequence ID" value="NZ_QNUL01000038.1"/>
</dbReference>
<evidence type="ECO:0008006" key="4">
    <source>
        <dbReference type="Google" id="ProtNLM"/>
    </source>
</evidence>
<keyword evidence="3" id="KW-1185">Reference proteome</keyword>
<feature type="chain" id="PRO_5017649777" description="DUF3324 domain-containing protein" evidence="1">
    <location>
        <begin position="21"/>
        <end position="262"/>
    </location>
</feature>
<dbReference type="OrthoDB" id="1119204at2"/>
<dbReference type="Proteomes" id="UP000256373">
    <property type="component" value="Unassembled WGS sequence"/>
</dbReference>
<evidence type="ECO:0000256" key="1">
    <source>
        <dbReference type="SAM" id="SignalP"/>
    </source>
</evidence>
<feature type="signal peptide" evidence="1">
    <location>
        <begin position="1"/>
        <end position="20"/>
    </location>
</feature>
<proteinExistence type="predicted"/>